<dbReference type="InterPro" id="IPR036116">
    <property type="entry name" value="FN3_sf"/>
</dbReference>
<dbReference type="SMART" id="SM00237">
    <property type="entry name" value="Calx_beta"/>
    <property type="match status" value="2"/>
</dbReference>
<dbReference type="KEGG" id="psoj:PHYSODRAFT_471769"/>
<dbReference type="GO" id="GO:0007154">
    <property type="term" value="P:cell communication"/>
    <property type="evidence" value="ECO:0007669"/>
    <property type="project" value="InterPro"/>
</dbReference>
<dbReference type="InterPro" id="IPR038081">
    <property type="entry name" value="CalX-like_sf"/>
</dbReference>
<dbReference type="GO" id="GO:0016020">
    <property type="term" value="C:membrane"/>
    <property type="evidence" value="ECO:0007669"/>
    <property type="project" value="InterPro"/>
</dbReference>
<keyword evidence="3" id="KW-0106">Calcium</keyword>
<dbReference type="SMR" id="G4YGY9"/>
<dbReference type="CDD" id="cd00063">
    <property type="entry name" value="FN3"/>
    <property type="match status" value="1"/>
</dbReference>
<dbReference type="GO" id="GO:0030001">
    <property type="term" value="P:metal ion transport"/>
    <property type="evidence" value="ECO:0007669"/>
    <property type="project" value="TreeGrafter"/>
</dbReference>
<dbReference type="PANTHER" id="PTHR11878:SF65">
    <property type="entry name" value="NA_CA-EXCHANGE PROTEIN, ISOFORM G"/>
    <property type="match status" value="1"/>
</dbReference>
<dbReference type="Proteomes" id="UP000002640">
    <property type="component" value="Unassembled WGS sequence"/>
</dbReference>
<dbReference type="GeneID" id="20654143"/>
<keyword evidence="1" id="KW-0732">Signal</keyword>
<keyword evidence="7" id="KW-1185">Reference proteome</keyword>
<evidence type="ECO:0000256" key="1">
    <source>
        <dbReference type="ARBA" id="ARBA00022729"/>
    </source>
</evidence>
<keyword evidence="4" id="KW-0406">Ion transport</keyword>
<dbReference type="EMBL" id="JH159151">
    <property type="protein sequence ID" value="EGZ27690.1"/>
    <property type="molecule type" value="Genomic_DNA"/>
</dbReference>
<protein>
    <recommendedName>
        <fullName evidence="5">Fibronectin type-III domain-containing protein</fullName>
    </recommendedName>
</protein>
<name>G4YGY9_PHYSP</name>
<proteinExistence type="predicted"/>
<dbReference type="Gene3D" id="2.60.40.10">
    <property type="entry name" value="Immunoglobulins"/>
    <property type="match status" value="2"/>
</dbReference>
<sequence>MAPVLVIATGTALNFQWSLPADTGGTLDLTYFVKVESSSSVGVNPSVGRSYNATQLVYSTVYSISVCAANIAGNGSWSPVLTAMTQPDTAGEFNFAQTSISVFENASQVAIAVQRVSGLSGQVTLTYTVGPTGTSLATVGSDYAVAKGSTATTGKIVFEPLQNQNNIVIFILNDALYENPDETFAVTIASVSSTLGVAKVGSNSKTTVTILDDGDAGFVSFESPTYSFSEGFPTATVTIIREYGKSSRISLVFEFSGGTATPDVDYRKTTTPVVMEDGVVQATLTFSIINDRVFEFPDDVTIAASTSFGNGNFSNVTLFSTTAPTLPGPITYMASEFRTGGRITFMWSPPDDTGGIPVTKYRVYMADTQGTKQVKWRYCMSFCSNLR</sequence>
<evidence type="ECO:0000256" key="4">
    <source>
        <dbReference type="ARBA" id="ARBA00023065"/>
    </source>
</evidence>
<dbReference type="PANTHER" id="PTHR11878">
    <property type="entry name" value="SODIUM/CALCIUM EXCHANGER"/>
    <property type="match status" value="1"/>
</dbReference>
<accession>G4YGY9</accession>
<evidence type="ECO:0000256" key="2">
    <source>
        <dbReference type="ARBA" id="ARBA00022737"/>
    </source>
</evidence>
<dbReference type="Pfam" id="PF03160">
    <property type="entry name" value="Calx-beta"/>
    <property type="match status" value="1"/>
</dbReference>
<organism evidence="6 7">
    <name type="scientific">Phytophthora sojae (strain P6497)</name>
    <name type="common">Soybean stem and root rot agent</name>
    <name type="synonym">Phytophthora megasperma f. sp. glycines</name>
    <dbReference type="NCBI Taxonomy" id="1094619"/>
    <lineage>
        <taxon>Eukaryota</taxon>
        <taxon>Sar</taxon>
        <taxon>Stramenopiles</taxon>
        <taxon>Oomycota</taxon>
        <taxon>Peronosporomycetes</taxon>
        <taxon>Peronosporales</taxon>
        <taxon>Peronosporaceae</taxon>
        <taxon>Phytophthora</taxon>
    </lineage>
</organism>
<keyword evidence="2" id="KW-0677">Repeat</keyword>
<dbReference type="InterPro" id="IPR003644">
    <property type="entry name" value="Calx_beta"/>
</dbReference>
<dbReference type="Gene3D" id="2.60.40.2030">
    <property type="match status" value="2"/>
</dbReference>
<dbReference type="InterPro" id="IPR051171">
    <property type="entry name" value="CaCA"/>
</dbReference>
<reference evidence="6 7" key="1">
    <citation type="journal article" date="2006" name="Science">
        <title>Phytophthora genome sequences uncover evolutionary origins and mechanisms of pathogenesis.</title>
        <authorList>
            <person name="Tyler B.M."/>
            <person name="Tripathy S."/>
            <person name="Zhang X."/>
            <person name="Dehal P."/>
            <person name="Jiang R.H."/>
            <person name="Aerts A."/>
            <person name="Arredondo F.D."/>
            <person name="Baxter L."/>
            <person name="Bensasson D."/>
            <person name="Beynon J.L."/>
            <person name="Chapman J."/>
            <person name="Damasceno C.M."/>
            <person name="Dorrance A.E."/>
            <person name="Dou D."/>
            <person name="Dickerman A.W."/>
            <person name="Dubchak I.L."/>
            <person name="Garbelotto M."/>
            <person name="Gijzen M."/>
            <person name="Gordon S.G."/>
            <person name="Govers F."/>
            <person name="Grunwald N.J."/>
            <person name="Huang W."/>
            <person name="Ivors K.L."/>
            <person name="Jones R.W."/>
            <person name="Kamoun S."/>
            <person name="Krampis K."/>
            <person name="Lamour K.H."/>
            <person name="Lee M.K."/>
            <person name="McDonald W.H."/>
            <person name="Medina M."/>
            <person name="Meijer H.J."/>
            <person name="Nordberg E.K."/>
            <person name="Maclean D.J."/>
            <person name="Ospina-Giraldo M.D."/>
            <person name="Morris P.F."/>
            <person name="Phuntumart V."/>
            <person name="Putnam N.H."/>
            <person name="Rash S."/>
            <person name="Rose J.K."/>
            <person name="Sakihama Y."/>
            <person name="Salamov A.A."/>
            <person name="Savidor A."/>
            <person name="Scheuring C.F."/>
            <person name="Smith B.M."/>
            <person name="Sobral B.W."/>
            <person name="Terry A."/>
            <person name="Torto-Alalibo T.A."/>
            <person name="Win J."/>
            <person name="Xu Z."/>
            <person name="Zhang H."/>
            <person name="Grigoriev I.V."/>
            <person name="Rokhsar D.S."/>
            <person name="Boore J.L."/>
        </authorList>
    </citation>
    <scope>NUCLEOTIDE SEQUENCE [LARGE SCALE GENOMIC DNA]</scope>
    <source>
        <strain evidence="6 7">P6497</strain>
    </source>
</reference>
<dbReference type="SUPFAM" id="SSF141072">
    <property type="entry name" value="CalX-like"/>
    <property type="match status" value="2"/>
</dbReference>
<dbReference type="RefSeq" id="XP_009514965.1">
    <property type="nucleotide sequence ID" value="XM_009516670.1"/>
</dbReference>
<dbReference type="AlphaFoldDB" id="G4YGY9"/>
<feature type="domain" description="Fibronectin type-III" evidence="5">
    <location>
        <begin position="1"/>
        <end position="88"/>
    </location>
</feature>
<dbReference type="SUPFAM" id="SSF49265">
    <property type="entry name" value="Fibronectin type III"/>
    <property type="match status" value="2"/>
</dbReference>
<dbReference type="Pfam" id="PF00041">
    <property type="entry name" value="fn3"/>
    <property type="match status" value="1"/>
</dbReference>
<evidence type="ECO:0000259" key="5">
    <source>
        <dbReference type="PROSITE" id="PS50853"/>
    </source>
</evidence>
<evidence type="ECO:0000313" key="7">
    <source>
        <dbReference type="Proteomes" id="UP000002640"/>
    </source>
</evidence>
<gene>
    <name evidence="6" type="ORF">PHYSODRAFT_471769</name>
</gene>
<evidence type="ECO:0000313" key="6">
    <source>
        <dbReference type="EMBL" id="EGZ27690.1"/>
    </source>
</evidence>
<dbReference type="InterPro" id="IPR003961">
    <property type="entry name" value="FN3_dom"/>
</dbReference>
<dbReference type="InParanoid" id="G4YGY9"/>
<evidence type="ECO:0000256" key="3">
    <source>
        <dbReference type="ARBA" id="ARBA00022837"/>
    </source>
</evidence>
<dbReference type="PROSITE" id="PS50853">
    <property type="entry name" value="FN3"/>
    <property type="match status" value="1"/>
</dbReference>
<dbReference type="InterPro" id="IPR013783">
    <property type="entry name" value="Ig-like_fold"/>
</dbReference>
<keyword evidence="4" id="KW-0813">Transport</keyword>